<dbReference type="STRING" id="3659.A0A0A0LVB1"/>
<keyword evidence="2" id="KW-0677">Repeat</keyword>
<evidence type="ECO:0000313" key="7">
    <source>
        <dbReference type="Proteomes" id="UP000029981"/>
    </source>
</evidence>
<dbReference type="GO" id="GO:0008270">
    <property type="term" value="F:zinc ion binding"/>
    <property type="evidence" value="ECO:0007669"/>
    <property type="project" value="UniProtKB-KW"/>
</dbReference>
<dbReference type="CDD" id="cd10747">
    <property type="entry name" value="DnaJ_C"/>
    <property type="match status" value="1"/>
</dbReference>
<proteinExistence type="predicted"/>
<keyword evidence="4" id="KW-0862">Zinc</keyword>
<evidence type="ECO:0000256" key="4">
    <source>
        <dbReference type="ARBA" id="ARBA00022833"/>
    </source>
</evidence>
<feature type="domain" description="Chaperone DnaJ C-terminal" evidence="5">
    <location>
        <begin position="2"/>
        <end position="92"/>
    </location>
</feature>
<dbReference type="AlphaFoldDB" id="A0A0A0LVB1"/>
<dbReference type="InterPro" id="IPR008971">
    <property type="entry name" value="HSP40/DnaJ_pept-bd"/>
</dbReference>
<keyword evidence="3" id="KW-0863">Zinc-finger</keyword>
<evidence type="ECO:0000256" key="3">
    <source>
        <dbReference type="ARBA" id="ARBA00022771"/>
    </source>
</evidence>
<dbReference type="GO" id="GO:0051082">
    <property type="term" value="F:unfolded protein binding"/>
    <property type="evidence" value="ECO:0000318"/>
    <property type="project" value="GO_Central"/>
</dbReference>
<dbReference type="SUPFAM" id="SSF49493">
    <property type="entry name" value="HSP40/DnaJ peptide-binding domain"/>
    <property type="match status" value="1"/>
</dbReference>
<dbReference type="InterPro" id="IPR002939">
    <property type="entry name" value="DnaJ_C"/>
</dbReference>
<evidence type="ECO:0000256" key="1">
    <source>
        <dbReference type="ARBA" id="ARBA00022723"/>
    </source>
</evidence>
<evidence type="ECO:0000259" key="5">
    <source>
        <dbReference type="Pfam" id="PF01556"/>
    </source>
</evidence>
<dbReference type="PANTHER" id="PTHR43096:SF65">
    <property type="entry name" value="CHAPERONE DNAJ C-TERMINAL DOMAIN-CONTAINING PROTEIN"/>
    <property type="match status" value="1"/>
</dbReference>
<gene>
    <name evidence="6" type="ORF">Csa_1G031210</name>
</gene>
<evidence type="ECO:0000313" key="6">
    <source>
        <dbReference type="EMBL" id="KGN63946.1"/>
    </source>
</evidence>
<dbReference type="Gene3D" id="2.60.260.20">
    <property type="entry name" value="Urease metallochaperone UreE, N-terminal domain"/>
    <property type="match status" value="1"/>
</dbReference>
<dbReference type="GO" id="GO:0005737">
    <property type="term" value="C:cytoplasm"/>
    <property type="evidence" value="ECO:0000318"/>
    <property type="project" value="GO_Central"/>
</dbReference>
<organism evidence="6 7">
    <name type="scientific">Cucumis sativus</name>
    <name type="common">Cucumber</name>
    <dbReference type="NCBI Taxonomy" id="3659"/>
    <lineage>
        <taxon>Eukaryota</taxon>
        <taxon>Viridiplantae</taxon>
        <taxon>Streptophyta</taxon>
        <taxon>Embryophyta</taxon>
        <taxon>Tracheophyta</taxon>
        <taxon>Spermatophyta</taxon>
        <taxon>Magnoliopsida</taxon>
        <taxon>eudicotyledons</taxon>
        <taxon>Gunneridae</taxon>
        <taxon>Pentapetalae</taxon>
        <taxon>rosids</taxon>
        <taxon>fabids</taxon>
        <taxon>Cucurbitales</taxon>
        <taxon>Cucurbitaceae</taxon>
        <taxon>Benincaseae</taxon>
        <taxon>Cucumis</taxon>
    </lineage>
</organism>
<sequence>MTGDLYIMLHIGEKHGIWRDGIHLYSNISIDYTEAILGTTVKVETVEGLKDLQIPAGVQPGDRVRLSCMGIPDINKPSVRGDHLFIVNVQIPKRMSDSERTKIKELALLKASTKNDEVYTHGMPLGTFDKHTDENQGNHASSQAIKRHRSLWSSIKYFIRDLKTVLLEAFEVAFFIHRLANNGCNSNFSLLDGEKLLLDTSAQKIPLTLGGEGRSFQGFGSCKWKGFGKKQKPPKGFEDNHKYVKFQSAGARAMHKKLRARRQESRSYTMARPLFQQFHYKMLQGMVKNSRFSKLSEISFMPLKIESLVRKFK</sequence>
<reference evidence="6 7" key="2">
    <citation type="journal article" date="2009" name="PLoS ONE">
        <title>An integrated genetic and cytogenetic map of the cucumber genome.</title>
        <authorList>
            <person name="Ren Y."/>
            <person name="Zhang Z."/>
            <person name="Liu J."/>
            <person name="Staub J.E."/>
            <person name="Han Y."/>
            <person name="Cheng Z."/>
            <person name="Li X."/>
            <person name="Lu J."/>
            <person name="Miao H."/>
            <person name="Kang H."/>
            <person name="Xie B."/>
            <person name="Gu X."/>
            <person name="Wang X."/>
            <person name="Du Y."/>
            <person name="Jin W."/>
            <person name="Huang S."/>
        </authorList>
    </citation>
    <scope>NUCLEOTIDE SEQUENCE [LARGE SCALE GENOMIC DNA]</scope>
    <source>
        <strain evidence="7">cv. 9930</strain>
    </source>
</reference>
<dbReference type="GO" id="GO:0042026">
    <property type="term" value="P:protein refolding"/>
    <property type="evidence" value="ECO:0000318"/>
    <property type="project" value="GO_Central"/>
</dbReference>
<accession>A0A0A0LVB1</accession>
<reference evidence="6 7" key="4">
    <citation type="journal article" date="2011" name="BMC Genomics">
        <title>RNA-Seq improves annotation of protein-coding genes in the cucumber genome.</title>
        <authorList>
            <person name="Li Z."/>
            <person name="Zhang Z."/>
            <person name="Yan P."/>
            <person name="Huang S."/>
            <person name="Fei Z."/>
            <person name="Lin K."/>
        </authorList>
    </citation>
    <scope>NUCLEOTIDE SEQUENCE [LARGE SCALE GENOMIC DNA]</scope>
    <source>
        <strain evidence="7">cv. 9930</strain>
    </source>
</reference>
<dbReference type="EMBL" id="CM002922">
    <property type="protein sequence ID" value="KGN63946.1"/>
    <property type="molecule type" value="Genomic_DNA"/>
</dbReference>
<reference evidence="6 7" key="1">
    <citation type="journal article" date="2009" name="Nat. Genet.">
        <title>The genome of the cucumber, Cucumis sativus L.</title>
        <authorList>
            <person name="Huang S."/>
            <person name="Li R."/>
            <person name="Zhang Z."/>
            <person name="Li L."/>
            <person name="Gu X."/>
            <person name="Fan W."/>
            <person name="Lucas W.J."/>
            <person name="Wang X."/>
            <person name="Xie B."/>
            <person name="Ni P."/>
            <person name="Ren Y."/>
            <person name="Zhu H."/>
            <person name="Li J."/>
            <person name="Lin K."/>
            <person name="Jin W."/>
            <person name="Fei Z."/>
            <person name="Li G."/>
            <person name="Staub J."/>
            <person name="Kilian A."/>
            <person name="van der Vossen E.A."/>
            <person name="Wu Y."/>
            <person name="Guo J."/>
            <person name="He J."/>
            <person name="Jia Z."/>
            <person name="Ren Y."/>
            <person name="Tian G."/>
            <person name="Lu Y."/>
            <person name="Ruan J."/>
            <person name="Qian W."/>
            <person name="Wang M."/>
            <person name="Huang Q."/>
            <person name="Li B."/>
            <person name="Xuan Z."/>
            <person name="Cao J."/>
            <person name="Asan"/>
            <person name="Wu Z."/>
            <person name="Zhang J."/>
            <person name="Cai Q."/>
            <person name="Bai Y."/>
            <person name="Zhao B."/>
            <person name="Han Y."/>
            <person name="Li Y."/>
            <person name="Li X."/>
            <person name="Wang S."/>
            <person name="Shi Q."/>
            <person name="Liu S."/>
            <person name="Cho W.K."/>
            <person name="Kim J.Y."/>
            <person name="Xu Y."/>
            <person name="Heller-Uszynska K."/>
            <person name="Miao H."/>
            <person name="Cheng Z."/>
            <person name="Zhang S."/>
            <person name="Wu J."/>
            <person name="Yang Y."/>
            <person name="Kang H."/>
            <person name="Li M."/>
            <person name="Liang H."/>
            <person name="Ren X."/>
            <person name="Shi Z."/>
            <person name="Wen M."/>
            <person name="Jian M."/>
            <person name="Yang H."/>
            <person name="Zhang G."/>
            <person name="Yang Z."/>
            <person name="Chen R."/>
            <person name="Liu S."/>
            <person name="Li J."/>
            <person name="Ma L."/>
            <person name="Liu H."/>
            <person name="Zhou Y."/>
            <person name="Zhao J."/>
            <person name="Fang X."/>
            <person name="Li G."/>
            <person name="Fang L."/>
            <person name="Li Y."/>
            <person name="Liu D."/>
            <person name="Zheng H."/>
            <person name="Zhang Y."/>
            <person name="Qin N."/>
            <person name="Li Z."/>
            <person name="Yang G."/>
            <person name="Yang S."/>
            <person name="Bolund L."/>
            <person name="Kristiansen K."/>
            <person name="Zheng H."/>
            <person name="Li S."/>
            <person name="Zhang X."/>
            <person name="Yang H."/>
            <person name="Wang J."/>
            <person name="Sun R."/>
            <person name="Zhang B."/>
            <person name="Jiang S."/>
            <person name="Wang J."/>
            <person name="Du Y."/>
            <person name="Li S."/>
        </authorList>
    </citation>
    <scope>NUCLEOTIDE SEQUENCE [LARGE SCALE GENOMIC DNA]</scope>
    <source>
        <strain evidence="7">cv. 9930</strain>
    </source>
</reference>
<keyword evidence="7" id="KW-1185">Reference proteome</keyword>
<dbReference type="FunFam" id="2.60.260.20:FF:000005">
    <property type="entry name" value="Chaperone protein dnaJ 1, mitochondrial"/>
    <property type="match status" value="1"/>
</dbReference>
<dbReference type="Pfam" id="PF01556">
    <property type="entry name" value="DnaJ_C"/>
    <property type="match status" value="1"/>
</dbReference>
<dbReference type="Proteomes" id="UP000029981">
    <property type="component" value="Chromosome 1"/>
</dbReference>
<reference evidence="6 7" key="3">
    <citation type="journal article" date="2010" name="BMC Genomics">
        <title>Transcriptome sequencing and comparative analysis of cucumber flowers with different sex types.</title>
        <authorList>
            <person name="Guo S."/>
            <person name="Zheng Y."/>
            <person name="Joung J.G."/>
            <person name="Liu S."/>
            <person name="Zhang Z."/>
            <person name="Crasta O.R."/>
            <person name="Sobral B.W."/>
            <person name="Xu Y."/>
            <person name="Huang S."/>
            <person name="Fei Z."/>
        </authorList>
    </citation>
    <scope>NUCLEOTIDE SEQUENCE [LARGE SCALE GENOMIC DNA]</scope>
    <source>
        <strain evidence="7">cv. 9930</strain>
    </source>
</reference>
<evidence type="ECO:0000256" key="2">
    <source>
        <dbReference type="ARBA" id="ARBA00022737"/>
    </source>
</evidence>
<name>A0A0A0LVB1_CUCSA</name>
<dbReference type="Gramene" id="KGN63946">
    <property type="protein sequence ID" value="KGN63946"/>
    <property type="gene ID" value="Csa_1G031210"/>
</dbReference>
<dbReference type="PANTHER" id="PTHR43096">
    <property type="entry name" value="DNAJ HOMOLOG 1, MITOCHONDRIAL-RELATED"/>
    <property type="match status" value="1"/>
</dbReference>
<protein>
    <recommendedName>
        <fullName evidence="5">Chaperone DnaJ C-terminal domain-containing protein</fullName>
    </recommendedName>
</protein>
<keyword evidence="1" id="KW-0479">Metal-binding</keyword>